<feature type="domain" description="Mechanosensitive ion channel MscS C-terminal" evidence="9">
    <location>
        <begin position="666"/>
        <end position="753"/>
    </location>
</feature>
<feature type="domain" description="Mechanosensitive ion channel MscS" evidence="8">
    <location>
        <begin position="592"/>
        <end position="657"/>
    </location>
</feature>
<keyword evidence="6 7" id="KW-0472">Membrane</keyword>
<dbReference type="Pfam" id="PF00924">
    <property type="entry name" value="MS_channel_2nd"/>
    <property type="match status" value="1"/>
</dbReference>
<dbReference type="AlphaFoldDB" id="A0A3B1B9E1"/>
<name>A0A3B1B9E1_9ZZZZ</name>
<dbReference type="Pfam" id="PF21088">
    <property type="entry name" value="MS_channel_1st"/>
    <property type="match status" value="1"/>
</dbReference>
<keyword evidence="4 7" id="KW-0812">Transmembrane</keyword>
<keyword evidence="3" id="KW-1003">Cell membrane</keyword>
<sequence length="776" mass="87931">MKMYGNFLIVLFLSLFINGASADIDTKSAETLNPSIINKILDKTEREFKRKSLRLDKLGEFFEKIKIHRAWAISCVTEKESSILEIASKIKSLGEKVKGETLSVSKKRTDLFKQEVNLKKYLANCKVILLRTDELSNKINLVKQKKLAKQLLSQGKNFFSLIENNWDNPSLLTQALKKFVFEHSGLLDLKITDISILAILLVVVFLISHYYSIKITTWTKDHTPRPLLASQLSCALITTAERYIKFAPAILFAVAYVNFLNLGITPKPFVVIVLNGLAIVIAINIIIHFFLNSSLSIYKHEPKTKQKAINLVHRLKVLGAIIFFGYLLFSTLFFHDMPEAILLISRGIYGTLFILNIVWVIWLLGYFHKIGNKLIVRTGLTLIFILALVAEWMGYRNLSLYIIEVVIGSLFLLGFYSVLSILISEFMDSLDKGSIPFALRVRNWLGVGSDKRIQGLIWVRLIISLTMWIGFVSLMIFIWQIPDTYTELLISKIIEGVTIGSVQLIPIQIFEAIVVFSVILLLNSWFKRRLEKNWLPKTNMTRSARESMTTVSGYLGILIAFIFALSFIGMDFSKLAIVAGALSVGIGFGLQNVVNNFISGLILLFERPIKTGDWIVVGQTEGNVKRISIRSTHIQTFDRADVIVPNSEIISGTVTNWMLRDHSGRVRVPIGVAYGSNTNLVRDLLLQIAQEHSDVIKNNAVISDPVVYFMAFGASSLDFELRCHVYNIDNRRRIISDLNFAIDRVFRENNISIPFPQREIHITQNSDKPKNLDDDS</sequence>
<dbReference type="PANTHER" id="PTHR30347:SF1">
    <property type="entry name" value="MECHANOSENSITIVE CHANNEL MSCK"/>
    <property type="match status" value="1"/>
</dbReference>
<reference evidence="11" key="1">
    <citation type="submission" date="2018-06" db="EMBL/GenBank/DDBJ databases">
        <authorList>
            <person name="Zhirakovskaya E."/>
        </authorList>
    </citation>
    <scope>NUCLEOTIDE SEQUENCE</scope>
</reference>
<dbReference type="Gene3D" id="1.10.287.1260">
    <property type="match status" value="1"/>
</dbReference>
<feature type="transmembrane region" description="Helical" evidence="7">
    <location>
        <begin position="547"/>
        <end position="569"/>
    </location>
</feature>
<dbReference type="SUPFAM" id="SSF50182">
    <property type="entry name" value="Sm-like ribonucleoproteins"/>
    <property type="match status" value="1"/>
</dbReference>
<dbReference type="InterPro" id="IPR023408">
    <property type="entry name" value="MscS_beta-dom_sf"/>
</dbReference>
<proteinExistence type="inferred from homology"/>
<protein>
    <submittedName>
        <fullName evidence="11">Potassium efflux system KefA protein / Small-conductance mechanosensitive channel</fullName>
    </submittedName>
</protein>
<dbReference type="InterPro" id="IPR052702">
    <property type="entry name" value="MscS-like_channel"/>
</dbReference>
<feature type="transmembrane region" description="Helical" evidence="7">
    <location>
        <begin position="270"/>
        <end position="291"/>
    </location>
</feature>
<feature type="transmembrane region" description="Helical" evidence="7">
    <location>
        <begin position="457"/>
        <end position="481"/>
    </location>
</feature>
<dbReference type="InterPro" id="IPR049142">
    <property type="entry name" value="MS_channel_1st"/>
</dbReference>
<evidence type="ECO:0000256" key="3">
    <source>
        <dbReference type="ARBA" id="ARBA00022475"/>
    </source>
</evidence>
<dbReference type="Pfam" id="PF21082">
    <property type="entry name" value="MS_channel_3rd"/>
    <property type="match status" value="1"/>
</dbReference>
<dbReference type="InterPro" id="IPR006685">
    <property type="entry name" value="MscS_channel_2nd"/>
</dbReference>
<feature type="transmembrane region" description="Helical" evidence="7">
    <location>
        <begin position="311"/>
        <end position="335"/>
    </location>
</feature>
<feature type="transmembrane region" description="Helical" evidence="7">
    <location>
        <begin position="501"/>
        <end position="526"/>
    </location>
</feature>
<dbReference type="SUPFAM" id="SSF82861">
    <property type="entry name" value="Mechanosensitive channel protein MscS (YggB), transmembrane region"/>
    <property type="match status" value="1"/>
</dbReference>
<evidence type="ECO:0000256" key="5">
    <source>
        <dbReference type="ARBA" id="ARBA00022989"/>
    </source>
</evidence>
<evidence type="ECO:0000256" key="7">
    <source>
        <dbReference type="SAM" id="Phobius"/>
    </source>
</evidence>
<gene>
    <name evidence="11" type="ORF">MNBD_GAMMA22-2060</name>
</gene>
<dbReference type="InterPro" id="IPR010920">
    <property type="entry name" value="LSM_dom_sf"/>
</dbReference>
<dbReference type="InterPro" id="IPR049278">
    <property type="entry name" value="MS_channel_C"/>
</dbReference>
<dbReference type="GO" id="GO:0005886">
    <property type="term" value="C:plasma membrane"/>
    <property type="evidence" value="ECO:0007669"/>
    <property type="project" value="UniProtKB-SubCell"/>
</dbReference>
<comment type="subcellular location">
    <subcellularLocation>
        <location evidence="1">Cell membrane</location>
        <topology evidence="1">Multi-pass membrane protein</topology>
    </subcellularLocation>
</comment>
<dbReference type="Gene3D" id="2.30.30.60">
    <property type="match status" value="1"/>
</dbReference>
<evidence type="ECO:0000259" key="9">
    <source>
        <dbReference type="Pfam" id="PF21082"/>
    </source>
</evidence>
<evidence type="ECO:0000256" key="4">
    <source>
        <dbReference type="ARBA" id="ARBA00022692"/>
    </source>
</evidence>
<evidence type="ECO:0000259" key="8">
    <source>
        <dbReference type="Pfam" id="PF00924"/>
    </source>
</evidence>
<dbReference type="EMBL" id="UOFS01000049">
    <property type="protein sequence ID" value="VAX01657.1"/>
    <property type="molecule type" value="Genomic_DNA"/>
</dbReference>
<feature type="transmembrane region" description="Helical" evidence="7">
    <location>
        <begin position="575"/>
        <end position="605"/>
    </location>
</feature>
<accession>A0A3B1B9E1</accession>
<keyword evidence="5 7" id="KW-1133">Transmembrane helix</keyword>
<feature type="transmembrane region" description="Helical" evidence="7">
    <location>
        <begin position="374"/>
        <end position="395"/>
    </location>
</feature>
<feature type="transmembrane region" description="Helical" evidence="7">
    <location>
        <begin position="401"/>
        <end position="423"/>
    </location>
</feature>
<feature type="transmembrane region" description="Helical" evidence="7">
    <location>
        <begin position="194"/>
        <end position="213"/>
    </location>
</feature>
<dbReference type="GO" id="GO:0055085">
    <property type="term" value="P:transmembrane transport"/>
    <property type="evidence" value="ECO:0007669"/>
    <property type="project" value="InterPro"/>
</dbReference>
<evidence type="ECO:0000256" key="2">
    <source>
        <dbReference type="ARBA" id="ARBA00008017"/>
    </source>
</evidence>
<evidence type="ECO:0000259" key="10">
    <source>
        <dbReference type="Pfam" id="PF21088"/>
    </source>
</evidence>
<organism evidence="11">
    <name type="scientific">hydrothermal vent metagenome</name>
    <dbReference type="NCBI Taxonomy" id="652676"/>
    <lineage>
        <taxon>unclassified sequences</taxon>
        <taxon>metagenomes</taxon>
        <taxon>ecological metagenomes</taxon>
    </lineage>
</organism>
<feature type="transmembrane region" description="Helical" evidence="7">
    <location>
        <begin position="246"/>
        <end position="264"/>
    </location>
</feature>
<dbReference type="InterPro" id="IPR011066">
    <property type="entry name" value="MscS_channel_C_sf"/>
</dbReference>
<feature type="transmembrane region" description="Helical" evidence="7">
    <location>
        <begin position="347"/>
        <end position="367"/>
    </location>
</feature>
<evidence type="ECO:0000313" key="11">
    <source>
        <dbReference type="EMBL" id="VAX01657.1"/>
    </source>
</evidence>
<dbReference type="Gene3D" id="3.30.70.100">
    <property type="match status" value="1"/>
</dbReference>
<evidence type="ECO:0000256" key="1">
    <source>
        <dbReference type="ARBA" id="ARBA00004651"/>
    </source>
</evidence>
<dbReference type="SUPFAM" id="SSF82689">
    <property type="entry name" value="Mechanosensitive channel protein MscS (YggB), C-terminal domain"/>
    <property type="match status" value="1"/>
</dbReference>
<dbReference type="InterPro" id="IPR011014">
    <property type="entry name" value="MscS_channel_TM-2"/>
</dbReference>
<evidence type="ECO:0000256" key="6">
    <source>
        <dbReference type="ARBA" id="ARBA00023136"/>
    </source>
</evidence>
<comment type="similarity">
    <text evidence="2">Belongs to the MscS (TC 1.A.23) family.</text>
</comment>
<feature type="domain" description="Mechanosensitive ion channel transmembrane helices 2/3" evidence="10">
    <location>
        <begin position="554"/>
        <end position="591"/>
    </location>
</feature>
<dbReference type="PANTHER" id="PTHR30347">
    <property type="entry name" value="POTASSIUM CHANNEL RELATED"/>
    <property type="match status" value="1"/>
</dbReference>